<accession>A0A1A3N7T2</accession>
<dbReference type="NCBIfam" id="TIGR03083">
    <property type="entry name" value="maleylpyruvate isomerase family mycothiol-dependent enzyme"/>
    <property type="match status" value="1"/>
</dbReference>
<sequence length="193" mass="20473">MPPDLRPGPDSPPLDELHSAEDSLAVLQHVLHTIAGSDKDKQTPCSEYNVKQLTTHLLNSIVTLGGMVGADIAVPEDTDSVEGLVIAAARPALDAWHKHGLEGEVPFGDGAIPARAAVAVFSIEFLVHGWDYARAVGSQINPPDSLSEYVLGLAQNIIQPPQRQAAGFDDPVRVADDAPPLDRLLAFTGRNPA</sequence>
<reference evidence="1 2" key="1">
    <citation type="submission" date="2016-06" db="EMBL/GenBank/DDBJ databases">
        <authorList>
            <person name="Kjaerup R.B."/>
            <person name="Dalgaard T.S."/>
            <person name="Juul-Madsen H.R."/>
        </authorList>
    </citation>
    <scope>NUCLEOTIDE SEQUENCE [LARGE SCALE GENOMIC DNA]</scope>
    <source>
        <strain evidence="1 2">1245139.5</strain>
    </source>
</reference>
<proteinExistence type="predicted"/>
<dbReference type="OrthoDB" id="8755073at2"/>
<dbReference type="RefSeq" id="WP_065158213.1">
    <property type="nucleotide sequence ID" value="NZ_LZLQ01000055.1"/>
</dbReference>
<comment type="caution">
    <text evidence="1">The sequence shown here is derived from an EMBL/GenBank/DDBJ whole genome shotgun (WGS) entry which is preliminary data.</text>
</comment>
<protein>
    <submittedName>
        <fullName evidence="1">TIGR03086 family protein</fullName>
    </submittedName>
</protein>
<evidence type="ECO:0000313" key="2">
    <source>
        <dbReference type="Proteomes" id="UP000093629"/>
    </source>
</evidence>
<name>A0A1A3N7T2_MYCAS</name>
<keyword evidence="2" id="KW-1185">Reference proteome</keyword>
<organism evidence="1 2">
    <name type="scientific">Mycobacterium asiaticum</name>
    <dbReference type="NCBI Taxonomy" id="1790"/>
    <lineage>
        <taxon>Bacteria</taxon>
        <taxon>Bacillati</taxon>
        <taxon>Actinomycetota</taxon>
        <taxon>Actinomycetes</taxon>
        <taxon>Mycobacteriales</taxon>
        <taxon>Mycobacteriaceae</taxon>
        <taxon>Mycobacterium</taxon>
    </lineage>
</organism>
<dbReference type="AlphaFoldDB" id="A0A1A3N7T2"/>
<dbReference type="InterPro" id="IPR017520">
    <property type="entry name" value="CHP03086"/>
</dbReference>
<dbReference type="NCBIfam" id="TIGR03086">
    <property type="entry name" value="TIGR03086 family metal-binding protein"/>
    <property type="match status" value="1"/>
</dbReference>
<dbReference type="Proteomes" id="UP000093629">
    <property type="component" value="Unassembled WGS sequence"/>
</dbReference>
<dbReference type="InterPro" id="IPR034660">
    <property type="entry name" value="DinB/YfiT-like"/>
</dbReference>
<evidence type="ECO:0000313" key="1">
    <source>
        <dbReference type="EMBL" id="OBK17129.1"/>
    </source>
</evidence>
<dbReference type="EMBL" id="LZLQ01000055">
    <property type="protein sequence ID" value="OBK17129.1"/>
    <property type="molecule type" value="Genomic_DNA"/>
</dbReference>
<gene>
    <name evidence="1" type="ORF">A5636_23760</name>
</gene>
<dbReference type="SUPFAM" id="SSF109854">
    <property type="entry name" value="DinB/YfiT-like putative metalloenzymes"/>
    <property type="match status" value="1"/>
</dbReference>
<dbReference type="InterPro" id="IPR017517">
    <property type="entry name" value="Maleyloyr_isom"/>
</dbReference>